<proteinExistence type="predicted"/>
<feature type="compositionally biased region" description="Basic and acidic residues" evidence="1">
    <location>
        <begin position="44"/>
        <end position="67"/>
    </location>
</feature>
<evidence type="ECO:0000313" key="3">
    <source>
        <dbReference type="Proteomes" id="UP000275408"/>
    </source>
</evidence>
<comment type="caution">
    <text evidence="2">The sequence shown here is derived from an EMBL/GenBank/DDBJ whole genome shotgun (WGS) entry which is preliminary data.</text>
</comment>
<feature type="region of interest" description="Disordered" evidence="1">
    <location>
        <begin position="43"/>
        <end position="72"/>
    </location>
</feature>
<reference evidence="2 3" key="1">
    <citation type="journal article" date="2018" name="Sci. Rep.">
        <title>Comparative analysis of the Pocillopora damicornis genome highlights role of immune system in coral evolution.</title>
        <authorList>
            <person name="Cunning R."/>
            <person name="Bay R.A."/>
            <person name="Gillette P."/>
            <person name="Baker A.C."/>
            <person name="Traylor-Knowles N."/>
        </authorList>
    </citation>
    <scope>NUCLEOTIDE SEQUENCE [LARGE SCALE GENOMIC DNA]</scope>
    <source>
        <strain evidence="2">RSMAS</strain>
        <tissue evidence="2">Whole animal</tissue>
    </source>
</reference>
<accession>A0A3M6TAN7</accession>
<evidence type="ECO:0000313" key="2">
    <source>
        <dbReference type="EMBL" id="RMX38455.1"/>
    </source>
</evidence>
<evidence type="ECO:0000256" key="1">
    <source>
        <dbReference type="SAM" id="MobiDB-lite"/>
    </source>
</evidence>
<sequence length="241" mass="26186">MTFAESSKAYTERDFQVKACVSVAGSTKVGKVGVSACSNVNKSEISKESRMSTSEKRFVKGGKRETNNKLANGATSVELVDQLMDGADEFPATPSGRSGPSIRVALNRDLLLISKPQTLVALDLPYKNSTILVAPVRSIQNSRAPWQKRAASVPTTATTNPFGAPVVVQHVSIYNWVTQDTGYTKETAYANTFDDWGCHGCDWKFLGASCTCKNENLDQRNCVVLAKQRCCYTKGTNPGRT</sequence>
<protein>
    <submittedName>
        <fullName evidence="2">Uncharacterized protein</fullName>
    </submittedName>
</protein>
<keyword evidence="3" id="KW-1185">Reference proteome</keyword>
<dbReference type="EMBL" id="RCHS01004001">
    <property type="protein sequence ID" value="RMX38455.1"/>
    <property type="molecule type" value="Genomic_DNA"/>
</dbReference>
<organism evidence="2 3">
    <name type="scientific">Pocillopora damicornis</name>
    <name type="common">Cauliflower coral</name>
    <name type="synonym">Millepora damicornis</name>
    <dbReference type="NCBI Taxonomy" id="46731"/>
    <lineage>
        <taxon>Eukaryota</taxon>
        <taxon>Metazoa</taxon>
        <taxon>Cnidaria</taxon>
        <taxon>Anthozoa</taxon>
        <taxon>Hexacorallia</taxon>
        <taxon>Scleractinia</taxon>
        <taxon>Astrocoeniina</taxon>
        <taxon>Pocilloporidae</taxon>
        <taxon>Pocillopora</taxon>
    </lineage>
</organism>
<name>A0A3M6TAN7_POCDA</name>
<gene>
    <name evidence="2" type="ORF">pdam_00016276</name>
</gene>
<dbReference type="AlphaFoldDB" id="A0A3M6TAN7"/>
<dbReference type="Proteomes" id="UP000275408">
    <property type="component" value="Unassembled WGS sequence"/>
</dbReference>